<organism evidence="10 11">
    <name type="scientific">Aequitasia blattaphilus</name>
    <dbReference type="NCBI Taxonomy" id="2949332"/>
    <lineage>
        <taxon>Bacteria</taxon>
        <taxon>Bacillati</taxon>
        <taxon>Bacillota</taxon>
        <taxon>Clostridia</taxon>
        <taxon>Lachnospirales</taxon>
        <taxon>Lachnospiraceae</taxon>
        <taxon>Aequitasia</taxon>
    </lineage>
</organism>
<evidence type="ECO:0000256" key="1">
    <source>
        <dbReference type="ARBA" id="ARBA00007074"/>
    </source>
</evidence>
<dbReference type="InterPro" id="IPR057309">
    <property type="entry name" value="PcsB_CC"/>
</dbReference>
<dbReference type="Proteomes" id="UP001523566">
    <property type="component" value="Unassembled WGS sequence"/>
</dbReference>
<dbReference type="EMBL" id="JAMZFW010000028">
    <property type="protein sequence ID" value="MCP1103481.1"/>
    <property type="molecule type" value="Genomic_DNA"/>
</dbReference>
<accession>A0ABT1ECT4</accession>
<feature type="domain" description="NlpC/P60" evidence="9">
    <location>
        <begin position="292"/>
        <end position="411"/>
    </location>
</feature>
<feature type="region of interest" description="Disordered" evidence="7">
    <location>
        <begin position="209"/>
        <end position="294"/>
    </location>
</feature>
<dbReference type="Gene3D" id="6.10.250.3150">
    <property type="match status" value="1"/>
</dbReference>
<keyword evidence="3 8" id="KW-0732">Signal</keyword>
<dbReference type="InterPro" id="IPR038765">
    <property type="entry name" value="Papain-like_cys_pep_sf"/>
</dbReference>
<dbReference type="InterPro" id="IPR000064">
    <property type="entry name" value="NLP_P60_dom"/>
</dbReference>
<evidence type="ECO:0000256" key="8">
    <source>
        <dbReference type="SAM" id="SignalP"/>
    </source>
</evidence>
<feature type="compositionally biased region" description="Low complexity" evidence="7">
    <location>
        <begin position="214"/>
        <end position="235"/>
    </location>
</feature>
<dbReference type="Pfam" id="PF24568">
    <property type="entry name" value="CC_PcsB"/>
    <property type="match status" value="1"/>
</dbReference>
<feature type="coiled-coil region" evidence="6">
    <location>
        <begin position="54"/>
        <end position="92"/>
    </location>
</feature>
<dbReference type="Gene3D" id="3.90.1720.10">
    <property type="entry name" value="endopeptidase domain like (from Nostoc punctiforme)"/>
    <property type="match status" value="1"/>
</dbReference>
<name>A0ABT1ECT4_9FIRM</name>
<feature type="compositionally biased region" description="Polar residues" evidence="7">
    <location>
        <begin position="236"/>
        <end position="246"/>
    </location>
</feature>
<evidence type="ECO:0000313" key="11">
    <source>
        <dbReference type="Proteomes" id="UP001523566"/>
    </source>
</evidence>
<dbReference type="PANTHER" id="PTHR47053">
    <property type="entry name" value="MUREIN DD-ENDOPEPTIDASE MEPH-RELATED"/>
    <property type="match status" value="1"/>
</dbReference>
<protein>
    <submittedName>
        <fullName evidence="10">NlpC/P60 family protein</fullName>
    </submittedName>
</protein>
<keyword evidence="11" id="KW-1185">Reference proteome</keyword>
<evidence type="ECO:0000256" key="5">
    <source>
        <dbReference type="ARBA" id="ARBA00022807"/>
    </source>
</evidence>
<evidence type="ECO:0000256" key="2">
    <source>
        <dbReference type="ARBA" id="ARBA00022670"/>
    </source>
</evidence>
<feature type="chain" id="PRO_5045484340" evidence="8">
    <location>
        <begin position="26"/>
        <end position="411"/>
    </location>
</feature>
<proteinExistence type="inferred from homology"/>
<feature type="compositionally biased region" description="Pro residues" evidence="7">
    <location>
        <begin position="251"/>
        <end position="287"/>
    </location>
</feature>
<evidence type="ECO:0000259" key="9">
    <source>
        <dbReference type="PROSITE" id="PS51935"/>
    </source>
</evidence>
<comment type="similarity">
    <text evidence="1">Belongs to the peptidase C40 family.</text>
</comment>
<dbReference type="PANTHER" id="PTHR47053:SF1">
    <property type="entry name" value="MUREIN DD-ENDOPEPTIDASE MEPH-RELATED"/>
    <property type="match status" value="1"/>
</dbReference>
<reference evidence="10 11" key="1">
    <citation type="journal article" date="2022" name="Genome Biol. Evol.">
        <title>Host diet, physiology and behaviors set the stage for Lachnospiraceae cladogenesis.</title>
        <authorList>
            <person name="Vera-Ponce De Leon A."/>
            <person name="Schneider M."/>
            <person name="Jahnes B.C."/>
            <person name="Sadowski V."/>
            <person name="Camuy-Velez L.A."/>
            <person name="Duan J."/>
            <person name="Sabree Z.L."/>
        </authorList>
    </citation>
    <scope>NUCLEOTIDE SEQUENCE [LARGE SCALE GENOMIC DNA]</scope>
    <source>
        <strain evidence="10 11">PAL113</strain>
    </source>
</reference>
<dbReference type="Pfam" id="PF00877">
    <property type="entry name" value="NLPC_P60"/>
    <property type="match status" value="1"/>
</dbReference>
<feature type="signal peptide" evidence="8">
    <location>
        <begin position="1"/>
        <end position="25"/>
    </location>
</feature>
<keyword evidence="5" id="KW-0788">Thiol protease</keyword>
<comment type="caution">
    <text evidence="10">The sequence shown here is derived from an EMBL/GenBank/DDBJ whole genome shotgun (WGS) entry which is preliminary data.</text>
</comment>
<feature type="coiled-coil region" evidence="6">
    <location>
        <begin position="135"/>
        <end position="183"/>
    </location>
</feature>
<evidence type="ECO:0000256" key="3">
    <source>
        <dbReference type="ARBA" id="ARBA00022729"/>
    </source>
</evidence>
<gene>
    <name evidence="10" type="ORF">NK125_13830</name>
</gene>
<dbReference type="PROSITE" id="PS51935">
    <property type="entry name" value="NLPC_P60"/>
    <property type="match status" value="1"/>
</dbReference>
<keyword evidence="4" id="KW-0378">Hydrolase</keyword>
<dbReference type="SUPFAM" id="SSF54001">
    <property type="entry name" value="Cysteine proteinases"/>
    <property type="match status" value="1"/>
</dbReference>
<evidence type="ECO:0000313" key="10">
    <source>
        <dbReference type="EMBL" id="MCP1103481.1"/>
    </source>
</evidence>
<evidence type="ECO:0000256" key="4">
    <source>
        <dbReference type="ARBA" id="ARBA00022801"/>
    </source>
</evidence>
<evidence type="ECO:0000256" key="7">
    <source>
        <dbReference type="SAM" id="MobiDB-lite"/>
    </source>
</evidence>
<dbReference type="RefSeq" id="WP_262067253.1">
    <property type="nucleotide sequence ID" value="NZ_JAMXOD010000028.1"/>
</dbReference>
<keyword evidence="2" id="KW-0645">Protease</keyword>
<sequence length="411" mass="44656">MKKRMLSALITSIVVSAFLCTSAVAAPSVEAQKQEVENSANSVNASLVDLLVSQKALEIDLKNQDKQIEKAKKELESAKKDEKKQYEDMKLRIRYMYETEDVSFFEIWASGASFAEVVNKTEYITSVNKYDRDMLNEYIATKKQVEDLMVGLEAEKGKMEHMSRTMEEQSDNLEKTLASMRSQIHDFDTKLKAATVEAEKTVEKLTNTPQYTPVVASNTNSNSTNSTTASSTTVAGTQPSTSTPAQESTPSPTPTVPTPVPEPEPVVPTPEPEPTPMPEPTPEPTPSQPTNSGRGGEVVATALQYVGGPYVYGGNSLTEGTDCSGFIHLVYGLLGISTPRQSDAFLYGGQVVEFSQMLPGDIIVYPGHCAIYIGNNTIVHASHPAPYPAGGIKTSSPASNNQTVLGVRRYW</sequence>
<keyword evidence="6" id="KW-0175">Coiled coil</keyword>
<dbReference type="InterPro" id="IPR051202">
    <property type="entry name" value="Peptidase_C40"/>
</dbReference>
<evidence type="ECO:0000256" key="6">
    <source>
        <dbReference type="SAM" id="Coils"/>
    </source>
</evidence>